<keyword evidence="6" id="KW-0732">Signal</keyword>
<organism evidence="8 9">
    <name type="scientific">Sphingobacterium athyrii</name>
    <dbReference type="NCBI Taxonomy" id="2152717"/>
    <lineage>
        <taxon>Bacteria</taxon>
        <taxon>Pseudomonadati</taxon>
        <taxon>Bacteroidota</taxon>
        <taxon>Sphingobacteriia</taxon>
        <taxon>Sphingobacteriales</taxon>
        <taxon>Sphingobacteriaceae</taxon>
        <taxon>Sphingobacterium</taxon>
    </lineage>
</organism>
<dbReference type="OrthoDB" id="9793489at2"/>
<evidence type="ECO:0000256" key="5">
    <source>
        <dbReference type="RuleBase" id="RU361140"/>
    </source>
</evidence>
<comment type="caution">
    <text evidence="8">The sequence shown here is derived from an EMBL/GenBank/DDBJ whole genome shotgun (WGS) entry which is preliminary data.</text>
</comment>
<dbReference type="Pfam" id="PF00144">
    <property type="entry name" value="Beta-lactamase"/>
    <property type="match status" value="1"/>
</dbReference>
<sequence>MVMKHFYTAILLGITSYSFAQTNQAEQVNKGVYNKLEFFINSQMTDSAYNLASDSYKQQYSLPKFTQMLRQIYPLGRVKSSEITSFEKGAATYRLDFDSQSYELLFATDSTLKFNTLHFSQLNQPASDKSSPEKTIETVTPSKTVDKDDFFIDSVANSYLKQQNAQSLAIGIIKNGQSKTYFYGETAKGNQTLPTTTSLYEIGSLSKVFTAILLSNLVEEGTITLDQPISLFLPDTLQKNEDLAKITFQMLANHTSGFPRLPDNFEKVKGYSGNDPYKAYDRKALYNYLSGFKNQKTPGQEYEYSNLGYAVLGDIISSIYKKSYDQIVREIICKPLEMNNTFQVLDPKRKDTFKVYDKNGQEVTAWSFDAFSAAGGLKSSLEDLLKFANAQFKMPQSPLENAMANTRLFTFFLPPDTDLGLAWHMNLLDDLTFYWHNGGTAGSSSYLALSPDKKSAVVVLSNVAISVDNQGKSILDYLLHTK</sequence>
<dbReference type="AlphaFoldDB" id="A0A363NZ20"/>
<gene>
    <name evidence="8" type="ORF">DCO56_03555</name>
</gene>
<dbReference type="PANTHER" id="PTHR46825">
    <property type="entry name" value="D-ALANYL-D-ALANINE-CARBOXYPEPTIDASE/ENDOPEPTIDASE AMPH"/>
    <property type="match status" value="1"/>
</dbReference>
<dbReference type="GO" id="GO:0017001">
    <property type="term" value="P:antibiotic catabolic process"/>
    <property type="evidence" value="ECO:0007669"/>
    <property type="project" value="InterPro"/>
</dbReference>
<dbReference type="InterPro" id="IPR001466">
    <property type="entry name" value="Beta-lactam-related"/>
</dbReference>
<keyword evidence="9" id="KW-1185">Reference proteome</keyword>
<keyword evidence="3 5" id="KW-0378">Hydrolase</keyword>
<dbReference type="Gene3D" id="3.40.710.10">
    <property type="entry name" value="DD-peptidase/beta-lactamase superfamily"/>
    <property type="match status" value="1"/>
</dbReference>
<dbReference type="SUPFAM" id="SSF56601">
    <property type="entry name" value="beta-lactamase/transpeptidase-like"/>
    <property type="match status" value="1"/>
</dbReference>
<dbReference type="InterPro" id="IPR001586">
    <property type="entry name" value="Beta-lactam_class-C_AS"/>
</dbReference>
<proteinExistence type="inferred from homology"/>
<keyword evidence="4 5" id="KW-0046">Antibiotic resistance</keyword>
<dbReference type="GO" id="GO:0008800">
    <property type="term" value="F:beta-lactamase activity"/>
    <property type="evidence" value="ECO:0007669"/>
    <property type="project" value="UniProtKB-UniRule"/>
</dbReference>
<dbReference type="PROSITE" id="PS00336">
    <property type="entry name" value="BETA_LACTAMASE_C"/>
    <property type="match status" value="1"/>
</dbReference>
<evidence type="ECO:0000313" key="9">
    <source>
        <dbReference type="Proteomes" id="UP000250831"/>
    </source>
</evidence>
<evidence type="ECO:0000256" key="3">
    <source>
        <dbReference type="ARBA" id="ARBA00022801"/>
    </source>
</evidence>
<reference evidence="8 9" key="1">
    <citation type="submission" date="2018-04" db="EMBL/GenBank/DDBJ databases">
        <title>Sphingobacterium sp. M46 Genome.</title>
        <authorList>
            <person name="Cheng J."/>
            <person name="Li Y."/>
        </authorList>
    </citation>
    <scope>NUCLEOTIDE SEQUENCE [LARGE SCALE GENOMIC DNA]</scope>
    <source>
        <strain evidence="8 9">M46</strain>
    </source>
</reference>
<comment type="similarity">
    <text evidence="2 5">Belongs to the class-C beta-lactamase family.</text>
</comment>
<dbReference type="GO" id="GO:0030288">
    <property type="term" value="C:outer membrane-bounded periplasmic space"/>
    <property type="evidence" value="ECO:0007669"/>
    <property type="project" value="InterPro"/>
</dbReference>
<comment type="catalytic activity">
    <reaction evidence="1 5">
        <text>a beta-lactam + H2O = a substituted beta-amino acid</text>
        <dbReference type="Rhea" id="RHEA:20401"/>
        <dbReference type="ChEBI" id="CHEBI:15377"/>
        <dbReference type="ChEBI" id="CHEBI:35627"/>
        <dbReference type="ChEBI" id="CHEBI:140347"/>
        <dbReference type="EC" id="3.5.2.6"/>
    </reaction>
</comment>
<evidence type="ECO:0000256" key="2">
    <source>
        <dbReference type="ARBA" id="ARBA00007840"/>
    </source>
</evidence>
<dbReference type="PANTHER" id="PTHR46825:SF8">
    <property type="entry name" value="BETA-LACTAMASE-RELATED"/>
    <property type="match status" value="1"/>
</dbReference>
<feature type="signal peptide" evidence="6">
    <location>
        <begin position="1"/>
        <end position="20"/>
    </location>
</feature>
<evidence type="ECO:0000256" key="4">
    <source>
        <dbReference type="ARBA" id="ARBA00023251"/>
    </source>
</evidence>
<evidence type="ECO:0000256" key="1">
    <source>
        <dbReference type="ARBA" id="ARBA00001526"/>
    </source>
</evidence>
<accession>A0A363NZ20</accession>
<evidence type="ECO:0000256" key="6">
    <source>
        <dbReference type="SAM" id="SignalP"/>
    </source>
</evidence>
<dbReference type="InterPro" id="IPR050491">
    <property type="entry name" value="AmpC-like"/>
</dbReference>
<dbReference type="InterPro" id="IPR012338">
    <property type="entry name" value="Beta-lactam/transpept-like"/>
</dbReference>
<feature type="domain" description="Beta-lactamase-related" evidence="7">
    <location>
        <begin position="153"/>
        <end position="466"/>
    </location>
</feature>
<protein>
    <recommendedName>
        <fullName evidence="5">Beta-lactamase</fullName>
        <ecNumber evidence="5">3.5.2.6</ecNumber>
    </recommendedName>
</protein>
<dbReference type="Proteomes" id="UP000250831">
    <property type="component" value="Unassembled WGS sequence"/>
</dbReference>
<dbReference type="GO" id="GO:0046677">
    <property type="term" value="P:response to antibiotic"/>
    <property type="evidence" value="ECO:0007669"/>
    <property type="project" value="UniProtKB-UniRule"/>
</dbReference>
<dbReference type="EMBL" id="QCXX01000001">
    <property type="protein sequence ID" value="PUV26055.1"/>
    <property type="molecule type" value="Genomic_DNA"/>
</dbReference>
<feature type="chain" id="PRO_5016610640" description="Beta-lactamase" evidence="6">
    <location>
        <begin position="21"/>
        <end position="482"/>
    </location>
</feature>
<dbReference type="EC" id="3.5.2.6" evidence="5"/>
<name>A0A363NZ20_9SPHI</name>
<evidence type="ECO:0000313" key="8">
    <source>
        <dbReference type="EMBL" id="PUV26055.1"/>
    </source>
</evidence>
<evidence type="ECO:0000259" key="7">
    <source>
        <dbReference type="Pfam" id="PF00144"/>
    </source>
</evidence>